<protein>
    <submittedName>
        <fullName evidence="1">Minor tail protein</fullName>
    </submittedName>
</protein>
<dbReference type="EMBL" id="MW055913">
    <property type="protein sequence ID" value="QPX62573.1"/>
    <property type="molecule type" value="Genomic_DNA"/>
</dbReference>
<evidence type="ECO:0000313" key="1">
    <source>
        <dbReference type="EMBL" id="QPX62573.1"/>
    </source>
</evidence>
<dbReference type="Proteomes" id="UP000595472">
    <property type="component" value="Segment"/>
</dbReference>
<organism evidence="1 2">
    <name type="scientific">Arthrobacter phage Wollypog</name>
    <dbReference type="NCBI Taxonomy" id="2790985"/>
    <lineage>
        <taxon>Viruses</taxon>
        <taxon>Duplodnaviria</taxon>
        <taxon>Heunggongvirae</taxon>
        <taxon>Uroviricota</taxon>
        <taxon>Caudoviricetes</taxon>
        <taxon>Wollypogvirus</taxon>
        <taxon>Wollypogvirus wollypog</taxon>
    </lineage>
</organism>
<dbReference type="GeneID" id="77923952"/>
<dbReference type="RefSeq" id="YP_010648512.1">
    <property type="nucleotide sequence ID" value="NC_070760.1"/>
</dbReference>
<sequence length="171" mass="18640">MANSTRYGWRLPDATDQPVIHLDIPALAADIEDTLYKAPQLVTGFPKIAAPTTVGGWKGDRLICYKWKLGDNHFKYEFAGYIARSSNLTLTGNASATTIANFLDTDISINGGPASVPNGYTPTILQGSGSMFMGIQFYFMSRDLLIRSTNNVSLNTAHNIVVPNAVFYSNI</sequence>
<reference evidence="1 2" key="1">
    <citation type="submission" date="2020-10" db="EMBL/GenBank/DDBJ databases">
        <authorList>
            <person name="Abad L.A."/>
            <person name="Alter J."/>
            <person name="Becerra C.Y."/>
            <person name="Boehle J."/>
            <person name="Bustos B."/>
            <person name="Connatser B.I."/>
            <person name="Cutright B."/>
            <person name="Gavin J."/>
            <person name="Gomez A.P."/>
            <person name="Grabar K."/>
            <person name="Hur E.Y."/>
            <person name="Ioh M.T."/>
            <person name="Joya-Campos L."/>
            <person name="Lauhon H.N."/>
            <person name="Lee S."/>
            <person name="Maranan R.T."/>
            <person name="Park Y.G."/>
            <person name="Priest M."/>
            <person name="Samuels S.O."/>
            <person name="Sarameh Y.J."/>
            <person name="Schreiber J.M."/>
            <person name="Shepard L."/>
            <person name="Sheth K.J."/>
            <person name="Silva C.A."/>
            <person name="Smyers G.M."/>
            <person name="Tam S."/>
            <person name="Tamura C.M."/>
            <person name="Wucher D.E."/>
            <person name="Donachie S.P."/>
            <person name="Reed F.A."/>
            <person name="Palecanda S."/>
            <person name="Chong R.A."/>
            <person name="Porter M.L."/>
            <person name="Garlena R.A."/>
            <person name="Russell D.A."/>
            <person name="Jacobs-Sera D."/>
            <person name="Hatfull G.F."/>
        </authorList>
    </citation>
    <scope>NUCLEOTIDE SEQUENCE [LARGE SCALE GENOMIC DNA]</scope>
</reference>
<accession>A0A7T3KC80</accession>
<dbReference type="KEGG" id="vg:77923952"/>
<gene>
    <name evidence="1" type="primary">21</name>
    <name evidence="1" type="ORF">SEA_WOLLYPOG_21</name>
</gene>
<evidence type="ECO:0000313" key="2">
    <source>
        <dbReference type="Proteomes" id="UP000595472"/>
    </source>
</evidence>
<proteinExistence type="predicted"/>
<keyword evidence="2" id="KW-1185">Reference proteome</keyword>
<name>A0A7T3KC80_9CAUD</name>